<sequence>MGPPGGGFRSSWVTEMDSPRSRQGKWQTGVGHKPLWVTQHTCLPVWGAFAALGTNRRNSDLEKLHDHRRMPPRSHCEDKLIQEHIPHHSNYILPPNPPSPRPILI</sequence>
<gene>
    <name evidence="2" type="ORF">SKAU_G00309380</name>
</gene>
<organism evidence="2 3">
    <name type="scientific">Synaphobranchus kaupii</name>
    <name type="common">Kaup's arrowtooth eel</name>
    <dbReference type="NCBI Taxonomy" id="118154"/>
    <lineage>
        <taxon>Eukaryota</taxon>
        <taxon>Metazoa</taxon>
        <taxon>Chordata</taxon>
        <taxon>Craniata</taxon>
        <taxon>Vertebrata</taxon>
        <taxon>Euteleostomi</taxon>
        <taxon>Actinopterygii</taxon>
        <taxon>Neopterygii</taxon>
        <taxon>Teleostei</taxon>
        <taxon>Anguilliformes</taxon>
        <taxon>Synaphobranchidae</taxon>
        <taxon>Synaphobranchus</taxon>
    </lineage>
</organism>
<protein>
    <submittedName>
        <fullName evidence="2">Uncharacterized protein</fullName>
    </submittedName>
</protein>
<dbReference type="Proteomes" id="UP001152622">
    <property type="component" value="Chromosome 13"/>
</dbReference>
<name>A0A9Q1ERB9_SYNKA</name>
<feature type="region of interest" description="Disordered" evidence="1">
    <location>
        <begin position="1"/>
        <end position="28"/>
    </location>
</feature>
<evidence type="ECO:0000256" key="1">
    <source>
        <dbReference type="SAM" id="MobiDB-lite"/>
    </source>
</evidence>
<evidence type="ECO:0000313" key="3">
    <source>
        <dbReference type="Proteomes" id="UP001152622"/>
    </source>
</evidence>
<proteinExistence type="predicted"/>
<reference evidence="2" key="1">
    <citation type="journal article" date="2023" name="Science">
        <title>Genome structures resolve the early diversification of teleost fishes.</title>
        <authorList>
            <person name="Parey E."/>
            <person name="Louis A."/>
            <person name="Montfort J."/>
            <person name="Bouchez O."/>
            <person name="Roques C."/>
            <person name="Iampietro C."/>
            <person name="Lluch J."/>
            <person name="Castinel A."/>
            <person name="Donnadieu C."/>
            <person name="Desvignes T."/>
            <person name="Floi Bucao C."/>
            <person name="Jouanno E."/>
            <person name="Wen M."/>
            <person name="Mejri S."/>
            <person name="Dirks R."/>
            <person name="Jansen H."/>
            <person name="Henkel C."/>
            <person name="Chen W.J."/>
            <person name="Zahm M."/>
            <person name="Cabau C."/>
            <person name="Klopp C."/>
            <person name="Thompson A.W."/>
            <person name="Robinson-Rechavi M."/>
            <person name="Braasch I."/>
            <person name="Lecointre G."/>
            <person name="Bobe J."/>
            <person name="Postlethwait J.H."/>
            <person name="Berthelot C."/>
            <person name="Roest Crollius H."/>
            <person name="Guiguen Y."/>
        </authorList>
    </citation>
    <scope>NUCLEOTIDE SEQUENCE</scope>
    <source>
        <strain evidence="2">WJC10195</strain>
    </source>
</reference>
<evidence type="ECO:0000313" key="2">
    <source>
        <dbReference type="EMBL" id="KAJ8343609.1"/>
    </source>
</evidence>
<dbReference type="AlphaFoldDB" id="A0A9Q1ERB9"/>
<accession>A0A9Q1ERB9</accession>
<comment type="caution">
    <text evidence="2">The sequence shown here is derived from an EMBL/GenBank/DDBJ whole genome shotgun (WGS) entry which is preliminary data.</text>
</comment>
<dbReference type="EMBL" id="JAINUF010000013">
    <property type="protein sequence ID" value="KAJ8343609.1"/>
    <property type="molecule type" value="Genomic_DNA"/>
</dbReference>
<keyword evidence="3" id="KW-1185">Reference proteome</keyword>